<protein>
    <submittedName>
        <fullName evidence="2">Uncharacterized protein</fullName>
    </submittedName>
</protein>
<evidence type="ECO:0000313" key="1">
    <source>
        <dbReference type="Proteomes" id="UP000887579"/>
    </source>
</evidence>
<proteinExistence type="predicted"/>
<name>A0AC34GFT4_9BILA</name>
<accession>A0AC34GFT4</accession>
<reference evidence="2" key="1">
    <citation type="submission" date="2022-11" db="UniProtKB">
        <authorList>
            <consortium name="WormBaseParasite"/>
        </authorList>
    </citation>
    <scope>IDENTIFICATION</scope>
</reference>
<evidence type="ECO:0000313" key="2">
    <source>
        <dbReference type="WBParaSite" id="ES5_v2.g28459.t1"/>
    </source>
</evidence>
<dbReference type="WBParaSite" id="ES5_v2.g28459.t1">
    <property type="protein sequence ID" value="ES5_v2.g28459.t1"/>
    <property type="gene ID" value="ES5_v2.g28459"/>
</dbReference>
<organism evidence="1 2">
    <name type="scientific">Panagrolaimus sp. ES5</name>
    <dbReference type="NCBI Taxonomy" id="591445"/>
    <lineage>
        <taxon>Eukaryota</taxon>
        <taxon>Metazoa</taxon>
        <taxon>Ecdysozoa</taxon>
        <taxon>Nematoda</taxon>
        <taxon>Chromadorea</taxon>
        <taxon>Rhabditida</taxon>
        <taxon>Tylenchina</taxon>
        <taxon>Panagrolaimomorpha</taxon>
        <taxon>Panagrolaimoidea</taxon>
        <taxon>Panagrolaimidae</taxon>
        <taxon>Panagrolaimus</taxon>
    </lineage>
</organism>
<dbReference type="Proteomes" id="UP000887579">
    <property type="component" value="Unplaced"/>
</dbReference>
<sequence>VCSSVPPTFQSKPKEKRLGDVNAAIGNVFVTYRMQPFRRYKVSDPTPKSITVLEKDKAHVFAAYDNIICVFKNNQTVVEKDVKFMLSFVDILVVVDVENTIRIIDVNECTQILEIPSPPSFEATCIVHPLTYMNKIVLGGSNGEMRLINIKTGKLVHEFSPKPLFDSAITCIEQSTVVDIVAIGHANGKIHLRNLKTDEKLGSFKQDGSITAISFRHVK</sequence>